<dbReference type="SUPFAM" id="SSF50969">
    <property type="entry name" value="YVTN repeat-like/Quinoprotein amine dehydrogenase"/>
    <property type="match status" value="1"/>
</dbReference>
<dbReference type="Gene3D" id="1.20.1280.50">
    <property type="match status" value="1"/>
</dbReference>
<proteinExistence type="predicted"/>
<accession>A0A8D9ENT2</accession>
<dbReference type="SMART" id="SM00256">
    <property type="entry name" value="FBOX"/>
    <property type="match status" value="1"/>
</dbReference>
<dbReference type="PROSITE" id="PS50181">
    <property type="entry name" value="FBOX"/>
    <property type="match status" value="1"/>
</dbReference>
<dbReference type="InterPro" id="IPR001810">
    <property type="entry name" value="F-box_dom"/>
</dbReference>
<feature type="domain" description="F-box" evidence="1">
    <location>
        <begin position="82"/>
        <end position="128"/>
    </location>
</feature>
<dbReference type="Pfam" id="PF12937">
    <property type="entry name" value="F-box-like"/>
    <property type="match status" value="1"/>
</dbReference>
<protein>
    <recommendedName>
        <fullName evidence="1">F-box domain-containing protein</fullName>
    </recommendedName>
</protein>
<dbReference type="InterPro" id="IPR036047">
    <property type="entry name" value="F-box-like_dom_sf"/>
</dbReference>
<evidence type="ECO:0000259" key="1">
    <source>
        <dbReference type="PROSITE" id="PS50181"/>
    </source>
</evidence>
<dbReference type="EMBL" id="HBUF01557750">
    <property type="protein sequence ID" value="CAG6760858.1"/>
    <property type="molecule type" value="Transcribed_RNA"/>
</dbReference>
<evidence type="ECO:0000313" key="2">
    <source>
        <dbReference type="EMBL" id="CAG6760858.1"/>
    </source>
</evidence>
<dbReference type="AlphaFoldDB" id="A0A8D9ENT2"/>
<name>A0A8D9ENT2_9HEMI</name>
<dbReference type="SUPFAM" id="SSF81383">
    <property type="entry name" value="F-box domain"/>
    <property type="match status" value="1"/>
</dbReference>
<organism evidence="2">
    <name type="scientific">Cacopsylla melanoneura</name>
    <dbReference type="NCBI Taxonomy" id="428564"/>
    <lineage>
        <taxon>Eukaryota</taxon>
        <taxon>Metazoa</taxon>
        <taxon>Ecdysozoa</taxon>
        <taxon>Arthropoda</taxon>
        <taxon>Hexapoda</taxon>
        <taxon>Insecta</taxon>
        <taxon>Pterygota</taxon>
        <taxon>Neoptera</taxon>
        <taxon>Paraneoptera</taxon>
        <taxon>Hemiptera</taxon>
        <taxon>Sternorrhyncha</taxon>
        <taxon>Psylloidea</taxon>
        <taxon>Psyllidae</taxon>
        <taxon>Psyllinae</taxon>
        <taxon>Cacopsylla</taxon>
    </lineage>
</organism>
<dbReference type="InterPro" id="IPR011044">
    <property type="entry name" value="Quino_amine_DH_bsu"/>
</dbReference>
<sequence length="577" mass="68455">MNARNMFDIDCESIIKTEHEIANNKTQNDNNLNISDNLYSYEVVQLAVKEADNTLKYELTHDSSEVVIDNENVPPDECWTNRASLHWLPTEMIEAILDYLSPVDTLSCSTACLEWHKLLDNATIWRAYCEQNRWKLLTQLCEPCPLNSDLDLSQFSLWKQSFLIYSRIKNNWMEGNSLHRIERLDSTYTNVIANSNIIITWFFIQNIKIYKIINHHVISWQILQPVLKRRPIESIIISEQRNGFVVIQYGLLQYYEEVEDTKKRRNKNKCDTESGQSTLGDEMTTKIVLKFVKSFDVDERNIELCKRKINDEFQEWYERNVIRCNVNLNVKFNHGNLLFVCELERKNLYVWNLNTAERKAVINLGQTVHKLYSKANPAVLNFKLNKNKIFVSIQISNTVYLILVFCQKTFNLIEQTKVNNALYDFHVNNDYLVLDMMDNIRYIQIWDTHSFTVLTKKCKIVGDNEKLGSILLVDSEVMFHRDNSVIIYDIKRKQCSTYPTYKIGNITNIILAPFNLFIIEYHMSDRKYNYCLYDRVTYRWIVKKFIMSFQRKPQILFKNLNSIIIKEFNLVHYFTFW</sequence>
<reference evidence="2" key="1">
    <citation type="submission" date="2021-05" db="EMBL/GenBank/DDBJ databases">
        <authorList>
            <person name="Alioto T."/>
            <person name="Alioto T."/>
            <person name="Gomez Garrido J."/>
        </authorList>
    </citation>
    <scope>NUCLEOTIDE SEQUENCE</scope>
</reference>